<accession>A0ABY8UKX6</accession>
<name>A0ABY8UKX6_TETOB</name>
<proteinExistence type="inferred from homology"/>
<reference evidence="4 5" key="1">
    <citation type="submission" date="2023-05" db="EMBL/GenBank/DDBJ databases">
        <title>A 100% complete, gapless, phased diploid assembly of the Scenedesmus obliquus UTEX 3031 genome.</title>
        <authorList>
            <person name="Biondi T.C."/>
            <person name="Hanschen E.R."/>
            <person name="Kwon T."/>
            <person name="Eng W."/>
            <person name="Kruse C.P.S."/>
            <person name="Koehler S.I."/>
            <person name="Kunde Y."/>
            <person name="Gleasner C.D."/>
            <person name="You Mak K.T."/>
            <person name="Polle J."/>
            <person name="Hovde B.T."/>
            <person name="Starkenburg S.R."/>
        </authorList>
    </citation>
    <scope>NUCLEOTIDE SEQUENCE [LARGE SCALE GENOMIC DNA]</scope>
    <source>
        <strain evidence="4 5">DOE0152z</strain>
    </source>
</reference>
<sequence>MSRSSDVTIFGATGFTGQRVAAEALRSLPPELRITIAGRSSSKLQALAQQLGAADRLQVLGGVDVTKPESLQAMAQATRLLLCCVGPFRLYGEPVLAAAAAARTDYLDICGEPEFIERMELRYSAAAAASGALMASAAGFDSVPADMGCLFAQRAFAPPAVPSSVEAVISLSAPKGTSIHYATWESAVHGIGSVAELRKLRAEARRAGGAPPPPRPLGPRPAAPAGPAWEHRLARYTLPFPGADAAIVRRTQAAIAAAGEPAVHFSARFSLPSAWAAALFVAYGGLMVALARSSWGRALLLRAPGLFSRGLVSHAGPSQAQMDTTRTTLDLFAAGYSSPPPPGTAPGKPDKHVHCRVSLGDPGYLFTSVMLVQCAATLLQERQALLDSVGGRGGVFTVGTLFRGSSLLQRLDEHGVKFSVVGSS</sequence>
<evidence type="ECO:0000256" key="2">
    <source>
        <dbReference type="SAM" id="MobiDB-lite"/>
    </source>
</evidence>
<evidence type="ECO:0000256" key="1">
    <source>
        <dbReference type="ARBA" id="ARBA00038048"/>
    </source>
</evidence>
<evidence type="ECO:0000259" key="3">
    <source>
        <dbReference type="Pfam" id="PF03435"/>
    </source>
</evidence>
<dbReference type="EMBL" id="CP126221">
    <property type="protein sequence ID" value="WIA21785.1"/>
    <property type="molecule type" value="Genomic_DNA"/>
</dbReference>
<keyword evidence="5" id="KW-1185">Reference proteome</keyword>
<gene>
    <name evidence="4" type="ORF">OEZ85_004169</name>
</gene>
<feature type="compositionally biased region" description="Pro residues" evidence="2">
    <location>
        <begin position="210"/>
        <end position="224"/>
    </location>
</feature>
<dbReference type="Pfam" id="PF03435">
    <property type="entry name" value="Sacchrp_dh_NADP"/>
    <property type="match status" value="1"/>
</dbReference>
<dbReference type="PANTHER" id="PTHR12286">
    <property type="entry name" value="SACCHAROPINE DEHYDROGENASE-LIKE OXIDOREDUCTASE"/>
    <property type="match status" value="1"/>
</dbReference>
<dbReference type="InterPro" id="IPR005097">
    <property type="entry name" value="Sacchrp_dh_NADP-bd"/>
</dbReference>
<organism evidence="4 5">
    <name type="scientific">Tetradesmus obliquus</name>
    <name type="common">Green alga</name>
    <name type="synonym">Acutodesmus obliquus</name>
    <dbReference type="NCBI Taxonomy" id="3088"/>
    <lineage>
        <taxon>Eukaryota</taxon>
        <taxon>Viridiplantae</taxon>
        <taxon>Chlorophyta</taxon>
        <taxon>core chlorophytes</taxon>
        <taxon>Chlorophyceae</taxon>
        <taxon>CS clade</taxon>
        <taxon>Sphaeropleales</taxon>
        <taxon>Scenedesmaceae</taxon>
        <taxon>Tetradesmus</taxon>
    </lineage>
</organism>
<feature type="domain" description="Saccharopine dehydrogenase NADP binding" evidence="3">
    <location>
        <begin position="7"/>
        <end position="132"/>
    </location>
</feature>
<dbReference type="Proteomes" id="UP001244341">
    <property type="component" value="Chromosome 14b"/>
</dbReference>
<dbReference type="InterPro" id="IPR051276">
    <property type="entry name" value="Saccharopine_DH-like_oxidrdct"/>
</dbReference>
<evidence type="ECO:0000313" key="4">
    <source>
        <dbReference type="EMBL" id="WIA21785.1"/>
    </source>
</evidence>
<dbReference type="Gene3D" id="3.40.50.720">
    <property type="entry name" value="NAD(P)-binding Rossmann-like Domain"/>
    <property type="match status" value="1"/>
</dbReference>
<dbReference type="InterPro" id="IPR036291">
    <property type="entry name" value="NAD(P)-bd_dom_sf"/>
</dbReference>
<protein>
    <recommendedName>
        <fullName evidence="3">Saccharopine dehydrogenase NADP binding domain-containing protein</fullName>
    </recommendedName>
</protein>
<feature type="region of interest" description="Disordered" evidence="2">
    <location>
        <begin position="204"/>
        <end position="225"/>
    </location>
</feature>
<comment type="similarity">
    <text evidence="1">Belongs to the saccharopine dehydrogenase family.</text>
</comment>
<evidence type="ECO:0000313" key="5">
    <source>
        <dbReference type="Proteomes" id="UP001244341"/>
    </source>
</evidence>
<dbReference type="SUPFAM" id="SSF51735">
    <property type="entry name" value="NAD(P)-binding Rossmann-fold domains"/>
    <property type="match status" value="1"/>
</dbReference>
<dbReference type="PANTHER" id="PTHR12286:SF5">
    <property type="entry name" value="SACCHAROPINE DEHYDROGENASE-LIKE OXIDOREDUCTASE"/>
    <property type="match status" value="1"/>
</dbReference>